<accession>A0ABU2BZ82</accession>
<feature type="compositionally biased region" description="Polar residues" evidence="1">
    <location>
        <begin position="1"/>
        <end position="17"/>
    </location>
</feature>
<feature type="compositionally biased region" description="Polar residues" evidence="1">
    <location>
        <begin position="157"/>
        <end position="166"/>
    </location>
</feature>
<dbReference type="EMBL" id="JAVDYG010000001">
    <property type="protein sequence ID" value="MDR7363712.1"/>
    <property type="molecule type" value="Genomic_DNA"/>
</dbReference>
<sequence>MDASPTSTARSEPTAQPTVRAPAGPPSASVRDRTGDARGVGVPAYADLTGASLRRDGDRFTLRAGAAADFPTSSEEVEHVILFADTDGDGQVDYEIWATLADDGWSGTWRYPDGARFGSGSGVDVQPRGRDLVVGFDASRLGGASSFRWLVGAEQGTAEQQSTGTLSEDYAPDSGAVRFPG</sequence>
<evidence type="ECO:0000313" key="3">
    <source>
        <dbReference type="Proteomes" id="UP001183648"/>
    </source>
</evidence>
<protein>
    <submittedName>
        <fullName evidence="2">Uncharacterized protein</fullName>
    </submittedName>
</protein>
<feature type="region of interest" description="Disordered" evidence="1">
    <location>
        <begin position="157"/>
        <end position="181"/>
    </location>
</feature>
<dbReference type="Proteomes" id="UP001183648">
    <property type="component" value="Unassembled WGS sequence"/>
</dbReference>
<keyword evidence="3" id="KW-1185">Reference proteome</keyword>
<name>A0ABU2BZ82_9ACTN</name>
<feature type="region of interest" description="Disordered" evidence="1">
    <location>
        <begin position="1"/>
        <end position="42"/>
    </location>
</feature>
<proteinExistence type="predicted"/>
<comment type="caution">
    <text evidence="2">The sequence shown here is derived from an EMBL/GenBank/DDBJ whole genome shotgun (WGS) entry which is preliminary data.</text>
</comment>
<reference evidence="2 3" key="1">
    <citation type="submission" date="2023-07" db="EMBL/GenBank/DDBJ databases">
        <title>Sequencing the genomes of 1000 actinobacteria strains.</title>
        <authorList>
            <person name="Klenk H.-P."/>
        </authorList>
    </citation>
    <scope>NUCLEOTIDE SEQUENCE [LARGE SCALE GENOMIC DNA]</scope>
    <source>
        <strain evidence="2 3">DSM 19426</strain>
    </source>
</reference>
<dbReference type="RefSeq" id="WP_310304413.1">
    <property type="nucleotide sequence ID" value="NZ_BAAAPS010000005.1"/>
</dbReference>
<gene>
    <name evidence="2" type="ORF">J2S63_003265</name>
</gene>
<evidence type="ECO:0000313" key="2">
    <source>
        <dbReference type="EMBL" id="MDR7363712.1"/>
    </source>
</evidence>
<evidence type="ECO:0000256" key="1">
    <source>
        <dbReference type="SAM" id="MobiDB-lite"/>
    </source>
</evidence>
<organism evidence="2 3">
    <name type="scientific">Nocardioides marmoribigeumensis</name>
    <dbReference type="NCBI Taxonomy" id="433649"/>
    <lineage>
        <taxon>Bacteria</taxon>
        <taxon>Bacillati</taxon>
        <taxon>Actinomycetota</taxon>
        <taxon>Actinomycetes</taxon>
        <taxon>Propionibacteriales</taxon>
        <taxon>Nocardioidaceae</taxon>
        <taxon>Nocardioides</taxon>
    </lineage>
</organism>